<evidence type="ECO:0000256" key="1">
    <source>
        <dbReference type="ARBA" id="ARBA00001954"/>
    </source>
</evidence>
<sequence length="306" mass="35516">MIIKKEKKGSVTVYHVDKEYDDAKMEKKLNTFIKPEDIKTIINEDADVYDKEGRLLLRFRKKELPATHIDAFYENIIKFARNISTNRGNATGSKTRNTRANPKVMSNIFGYFDRWSPSHKVIFKRLGKTPSVTVRECRFNQDHPEMYKKTIPLIQDIDKLYAKLTPEHYKLQRKKANETHFKIPGTSFTTVTTNVNYQTSIHTDKGDDDEGFGNLAVIERGDYDGGETCFPQYGLGVNVRTGDILFMDVHQPHANLPIHKKSADTVRLSIVCYLRKKVWLNTKNKTRRFYETHTKTLKNMRSSKSE</sequence>
<keyword evidence="2" id="KW-0479">Metal-binding</keyword>
<evidence type="ECO:0000256" key="4">
    <source>
        <dbReference type="ARBA" id="ARBA00023002"/>
    </source>
</evidence>
<accession>A0A6C0D440</accession>
<feature type="domain" description="2OGFeDO JBP1/TET oxygenase" evidence="6">
    <location>
        <begin position="131"/>
        <end position="276"/>
    </location>
</feature>
<evidence type="ECO:0000256" key="3">
    <source>
        <dbReference type="ARBA" id="ARBA00022964"/>
    </source>
</evidence>
<name>A0A6C0D440_9ZZZZ</name>
<evidence type="ECO:0000313" key="7">
    <source>
        <dbReference type="EMBL" id="QHT10864.1"/>
    </source>
</evidence>
<protein>
    <recommendedName>
        <fullName evidence="6">2OGFeDO JBP1/TET oxygenase domain-containing protein</fullName>
    </recommendedName>
</protein>
<organism evidence="7">
    <name type="scientific">viral metagenome</name>
    <dbReference type="NCBI Taxonomy" id="1070528"/>
    <lineage>
        <taxon>unclassified sequences</taxon>
        <taxon>metagenomes</taxon>
        <taxon>organismal metagenomes</taxon>
    </lineage>
</organism>
<dbReference type="GO" id="GO:0046872">
    <property type="term" value="F:metal ion binding"/>
    <property type="evidence" value="ECO:0007669"/>
    <property type="project" value="UniProtKB-KW"/>
</dbReference>
<evidence type="ECO:0000256" key="5">
    <source>
        <dbReference type="ARBA" id="ARBA00023004"/>
    </source>
</evidence>
<dbReference type="Gene3D" id="3.60.130.30">
    <property type="match status" value="1"/>
</dbReference>
<dbReference type="Pfam" id="PF12851">
    <property type="entry name" value="Tet_JBP"/>
    <property type="match status" value="1"/>
</dbReference>
<evidence type="ECO:0000256" key="2">
    <source>
        <dbReference type="ARBA" id="ARBA00022723"/>
    </source>
</evidence>
<dbReference type="GO" id="GO:0051213">
    <property type="term" value="F:dioxygenase activity"/>
    <property type="evidence" value="ECO:0007669"/>
    <property type="project" value="UniProtKB-KW"/>
</dbReference>
<dbReference type="EMBL" id="MN739530">
    <property type="protein sequence ID" value="QHT10864.1"/>
    <property type="molecule type" value="Genomic_DNA"/>
</dbReference>
<keyword evidence="5" id="KW-0408">Iron</keyword>
<dbReference type="InterPro" id="IPR024779">
    <property type="entry name" value="2OGFeDO_JBP1/TET_oxygenase_dom"/>
</dbReference>
<proteinExistence type="predicted"/>
<keyword evidence="4" id="KW-0560">Oxidoreductase</keyword>
<dbReference type="AlphaFoldDB" id="A0A6C0D440"/>
<reference evidence="7" key="1">
    <citation type="journal article" date="2020" name="Nature">
        <title>Giant virus diversity and host interactions through global metagenomics.</title>
        <authorList>
            <person name="Schulz F."/>
            <person name="Roux S."/>
            <person name="Paez-Espino D."/>
            <person name="Jungbluth S."/>
            <person name="Walsh D.A."/>
            <person name="Denef V.J."/>
            <person name="McMahon K.D."/>
            <person name="Konstantinidis K.T."/>
            <person name="Eloe-Fadrosh E.A."/>
            <person name="Kyrpides N.C."/>
            <person name="Woyke T."/>
        </authorList>
    </citation>
    <scope>NUCLEOTIDE SEQUENCE</scope>
    <source>
        <strain evidence="7">GVMAG-M-3300023174-111</strain>
    </source>
</reference>
<evidence type="ECO:0000259" key="6">
    <source>
        <dbReference type="Pfam" id="PF12851"/>
    </source>
</evidence>
<comment type="cofactor">
    <cofactor evidence="1">
        <name>Fe(2+)</name>
        <dbReference type="ChEBI" id="CHEBI:29033"/>
    </cofactor>
</comment>
<keyword evidence="3" id="KW-0223">Dioxygenase</keyword>